<evidence type="ECO:0000313" key="3">
    <source>
        <dbReference type="Proteomes" id="UP001248581"/>
    </source>
</evidence>
<dbReference type="Gene3D" id="1.20.1600.10">
    <property type="entry name" value="Outer membrane efflux proteins (OEP)"/>
    <property type="match status" value="1"/>
</dbReference>
<dbReference type="Gene3D" id="2.20.200.10">
    <property type="entry name" value="Outer membrane efflux proteins (OEP)"/>
    <property type="match status" value="1"/>
</dbReference>
<keyword evidence="3" id="KW-1185">Reference proteome</keyword>
<sequence>MEVSKILFKYLGYFALIIIVQSCSVQTKPLNLSPDIDESFFSEGELAQSAQWWLAFEDEQLNELIALGLQQNQSLRASLANVNRAKASLGISQSKKYPDLNLTAGTNTDIEKLDGADTAYVGFTTSWELDVWGQIAALEQKATWDLEAKKALYKARANSVAGAISTAWFGWLAEVDKQRLFADQHKRTSSALKVINRRFALGKNSITDIWQQQRLLESIVAQQAVNDARLAIYRKQLALWAGVKNSDLPQLTKASLPQISGLPKMGLPIQILQFRPDIQQAYANLQASNASLAAASTERFPRLSLRANYSTNKNSVKDLFDDWSGSLISSLAMPIFDAGAIQSKIKQQEYQLEASFADYKQTWFDAIFDVEKSLITEQQLAKVADNISLQMGLAKKTERVISMKYLNGKSNYLNLLKAQETSLNLERQVVDAQFTLINNRISLYRELSHGDFAQESDKEKQTDFSAKTIIDENT</sequence>
<dbReference type="PANTHER" id="PTHR30203">
    <property type="entry name" value="OUTER MEMBRANE CATION EFFLUX PROTEIN"/>
    <property type="match status" value="1"/>
</dbReference>
<evidence type="ECO:0000256" key="1">
    <source>
        <dbReference type="ARBA" id="ARBA00007613"/>
    </source>
</evidence>
<dbReference type="Proteomes" id="UP001248581">
    <property type="component" value="Chromosome"/>
</dbReference>
<dbReference type="SUPFAM" id="SSF56954">
    <property type="entry name" value="Outer membrane efflux proteins (OEP)"/>
    <property type="match status" value="1"/>
</dbReference>
<accession>A0ABY9THB1</accession>
<protein>
    <submittedName>
        <fullName evidence="2">TolC family protein</fullName>
    </submittedName>
</protein>
<dbReference type="RefSeq" id="WP_348387348.1">
    <property type="nucleotide sequence ID" value="NZ_CP134146.1"/>
</dbReference>
<dbReference type="InterPro" id="IPR003423">
    <property type="entry name" value="OMP_efflux"/>
</dbReference>
<dbReference type="Pfam" id="PF02321">
    <property type="entry name" value="OEP"/>
    <property type="match status" value="2"/>
</dbReference>
<dbReference type="InterPro" id="IPR010131">
    <property type="entry name" value="MdtP/NodT-like"/>
</dbReference>
<dbReference type="EMBL" id="CP134146">
    <property type="protein sequence ID" value="WNC68191.1"/>
    <property type="molecule type" value="Genomic_DNA"/>
</dbReference>
<evidence type="ECO:0000313" key="2">
    <source>
        <dbReference type="EMBL" id="WNC68191.1"/>
    </source>
</evidence>
<gene>
    <name evidence="2" type="ORF">RI845_16895</name>
</gene>
<organism evidence="2 3">
    <name type="scientific">Thalassotalea nanhaiensis</name>
    <dbReference type="NCBI Taxonomy" id="3065648"/>
    <lineage>
        <taxon>Bacteria</taxon>
        <taxon>Pseudomonadati</taxon>
        <taxon>Pseudomonadota</taxon>
        <taxon>Gammaproteobacteria</taxon>
        <taxon>Alteromonadales</taxon>
        <taxon>Colwelliaceae</taxon>
        <taxon>Thalassotalea</taxon>
    </lineage>
</organism>
<comment type="similarity">
    <text evidence="1">Belongs to the outer membrane factor (OMF) (TC 1.B.17) family.</text>
</comment>
<reference evidence="3" key="1">
    <citation type="submission" date="2023-09" db="EMBL/GenBank/DDBJ databases">
        <authorList>
            <person name="Li S."/>
            <person name="Li X."/>
            <person name="Zhang C."/>
            <person name="Zhao Z."/>
        </authorList>
    </citation>
    <scope>NUCLEOTIDE SEQUENCE [LARGE SCALE GENOMIC DNA]</scope>
    <source>
        <strain evidence="3">SQ345</strain>
    </source>
</reference>
<name>A0ABY9THB1_9GAMM</name>
<dbReference type="PROSITE" id="PS51257">
    <property type="entry name" value="PROKAR_LIPOPROTEIN"/>
    <property type="match status" value="1"/>
</dbReference>
<dbReference type="PANTHER" id="PTHR30203:SF33">
    <property type="entry name" value="BLR4455 PROTEIN"/>
    <property type="match status" value="1"/>
</dbReference>
<proteinExistence type="inferred from homology"/>